<dbReference type="Proteomes" id="UP001216510">
    <property type="component" value="Chromosome"/>
</dbReference>
<evidence type="ECO:0000313" key="8">
    <source>
        <dbReference type="Proteomes" id="UP001216510"/>
    </source>
</evidence>
<dbReference type="InterPro" id="IPR001736">
    <property type="entry name" value="PLipase_D/transphosphatidylase"/>
</dbReference>
<name>A0ABY8BEC3_9BURK</name>
<sequence length="700" mass="78047">MSTSEPTDLIKLLSEIQNPEKSHVDLIKRRAKGSLQWFLEKDSKTHPVHDNNDLKFFICGEEGFAAIEKDIRAAVSSIDLVLWGFDPGMELVRSGKVWPRGTTYGDLLTAKAKEGVKVRLLVWYGGDLPLVGFVPFLQPLSKEVGNVPDIGTLSGVSLNGVAWPKQLSDLKAPATAGKSRTDVMKLRQEYCNKWWDAALHDGFPNVEVRLRKAHPMWISHSIKKYLPGAVKTMAESKGITHVGTHHQKPILIDYAPDKENAGKANPCGYVMGLNSVTDYWDTVEHRFNDPQRELSPDGAFWTKAWHRKPLRDYAIRVEGEALYCLNKNFVEGWDNASGYGMAHGASVFSRSLEKQRRSVRPEHLPVPPGARCRAQVLRTFPEKQDATILKAYILAAANAVNYIYVENQYFQLDDWPRLIKKMRSQYCEAMMQAGAKSADIAPLTIFVVIPQAERGQMVPATYDTINQLGHGQSMGAYDKLVQGQRKGEPNSGGGIVKASLKAAPANPKGELEALGIQTVVAMLMSYDAGNEAKDILVKGRDNDAQKVQAAIEEEKNARMKVHGGKADDVDPGNYSEYNIVPRRYREIYIHSKLMFVDDVFTTLGSANLNARSMAGDSELNICTEEWAFTRAARRRVWSNLAGDDANGGEATQKDIETTRNNWLRRMALNRKNRAGNTPPEHNSFIHPLEDPRGEPSIRLA</sequence>
<evidence type="ECO:0000256" key="2">
    <source>
        <dbReference type="ARBA" id="ARBA00022737"/>
    </source>
</evidence>
<keyword evidence="4" id="KW-0443">Lipid metabolism</keyword>
<evidence type="ECO:0000259" key="6">
    <source>
        <dbReference type="PROSITE" id="PS50035"/>
    </source>
</evidence>
<protein>
    <submittedName>
        <fullName evidence="7">Phospholipase</fullName>
    </submittedName>
</protein>
<comment type="catalytic activity">
    <reaction evidence="1">
        <text>a 1,2-diacyl-sn-glycero-3-phosphocholine + H2O = a 1,2-diacyl-sn-glycero-3-phosphate + choline + H(+)</text>
        <dbReference type="Rhea" id="RHEA:14445"/>
        <dbReference type="ChEBI" id="CHEBI:15354"/>
        <dbReference type="ChEBI" id="CHEBI:15377"/>
        <dbReference type="ChEBI" id="CHEBI:15378"/>
        <dbReference type="ChEBI" id="CHEBI:57643"/>
        <dbReference type="ChEBI" id="CHEBI:58608"/>
        <dbReference type="EC" id="3.1.4.4"/>
    </reaction>
</comment>
<dbReference type="InterPro" id="IPR015679">
    <property type="entry name" value="PLipase_D_fam"/>
</dbReference>
<accession>A0ABY8BEC3</accession>
<dbReference type="InterPro" id="IPR025202">
    <property type="entry name" value="PLD-like_dom"/>
</dbReference>
<evidence type="ECO:0000313" key="7">
    <source>
        <dbReference type="EMBL" id="WEF33343.1"/>
    </source>
</evidence>
<evidence type="ECO:0000256" key="3">
    <source>
        <dbReference type="ARBA" id="ARBA00022801"/>
    </source>
</evidence>
<organism evidence="7 8">
    <name type="scientific">Pseudoduganella chitinolytica</name>
    <dbReference type="NCBI Taxonomy" id="34070"/>
    <lineage>
        <taxon>Bacteria</taxon>
        <taxon>Pseudomonadati</taxon>
        <taxon>Pseudomonadota</taxon>
        <taxon>Betaproteobacteria</taxon>
        <taxon>Burkholderiales</taxon>
        <taxon>Oxalobacteraceae</taxon>
        <taxon>Telluria group</taxon>
        <taxon>Pseudoduganella</taxon>
    </lineage>
</organism>
<feature type="compositionally biased region" description="Basic and acidic residues" evidence="5">
    <location>
        <begin position="687"/>
        <end position="700"/>
    </location>
</feature>
<dbReference type="PANTHER" id="PTHR18896">
    <property type="entry name" value="PHOSPHOLIPASE D"/>
    <property type="match status" value="1"/>
</dbReference>
<evidence type="ECO:0000256" key="4">
    <source>
        <dbReference type="ARBA" id="ARBA00023098"/>
    </source>
</evidence>
<keyword evidence="2" id="KW-0677">Repeat</keyword>
<proteinExistence type="predicted"/>
<gene>
    <name evidence="7" type="ORF">PX653_00695</name>
</gene>
<dbReference type="Gene3D" id="3.30.870.10">
    <property type="entry name" value="Endonuclease Chain A"/>
    <property type="match status" value="2"/>
</dbReference>
<dbReference type="EMBL" id="CP119083">
    <property type="protein sequence ID" value="WEF33343.1"/>
    <property type="molecule type" value="Genomic_DNA"/>
</dbReference>
<reference evidence="7 8" key="1">
    <citation type="submission" date="2023-02" db="EMBL/GenBank/DDBJ databases">
        <title>Gemone sequence of Telluria chitinolytica ACM 3522T.</title>
        <authorList>
            <person name="Frediansyah A."/>
            <person name="Miess H."/>
            <person name="Gross H."/>
        </authorList>
    </citation>
    <scope>NUCLEOTIDE SEQUENCE [LARGE SCALE GENOMIC DNA]</scope>
    <source>
        <strain evidence="7 8">ACM 3522</strain>
    </source>
</reference>
<dbReference type="SUPFAM" id="SSF56024">
    <property type="entry name" value="Phospholipase D/nuclease"/>
    <property type="match status" value="2"/>
</dbReference>
<dbReference type="PROSITE" id="PS50035">
    <property type="entry name" value="PLD"/>
    <property type="match status" value="1"/>
</dbReference>
<dbReference type="PANTHER" id="PTHR18896:SF76">
    <property type="entry name" value="PHOSPHOLIPASE"/>
    <property type="match status" value="1"/>
</dbReference>
<dbReference type="RefSeq" id="WP_277416049.1">
    <property type="nucleotide sequence ID" value="NZ_CP119083.1"/>
</dbReference>
<feature type="region of interest" description="Disordered" evidence="5">
    <location>
        <begin position="671"/>
        <end position="700"/>
    </location>
</feature>
<evidence type="ECO:0000256" key="1">
    <source>
        <dbReference type="ARBA" id="ARBA00000798"/>
    </source>
</evidence>
<dbReference type="Pfam" id="PF13091">
    <property type="entry name" value="PLDc_2"/>
    <property type="match status" value="1"/>
</dbReference>
<feature type="domain" description="PLD phosphodiesterase" evidence="6">
    <location>
        <begin position="585"/>
        <end position="612"/>
    </location>
</feature>
<evidence type="ECO:0000256" key="5">
    <source>
        <dbReference type="SAM" id="MobiDB-lite"/>
    </source>
</evidence>
<keyword evidence="8" id="KW-1185">Reference proteome</keyword>
<keyword evidence="3" id="KW-0378">Hydrolase</keyword>